<gene>
    <name evidence="3" type="ORF">EJ06DRAFT_179663</name>
</gene>
<keyword evidence="2" id="KW-1133">Transmembrane helix</keyword>
<name>A0A6G1HM65_9PEZI</name>
<feature type="transmembrane region" description="Helical" evidence="2">
    <location>
        <begin position="197"/>
        <end position="215"/>
    </location>
</feature>
<reference evidence="3" key="1">
    <citation type="journal article" date="2020" name="Stud. Mycol.">
        <title>101 Dothideomycetes genomes: a test case for predicting lifestyles and emergence of pathogens.</title>
        <authorList>
            <person name="Haridas S."/>
            <person name="Albert R."/>
            <person name="Binder M."/>
            <person name="Bloem J."/>
            <person name="Labutti K."/>
            <person name="Salamov A."/>
            <person name="Andreopoulos B."/>
            <person name="Baker S."/>
            <person name="Barry K."/>
            <person name="Bills G."/>
            <person name="Bluhm B."/>
            <person name="Cannon C."/>
            <person name="Castanera R."/>
            <person name="Culley D."/>
            <person name="Daum C."/>
            <person name="Ezra D."/>
            <person name="Gonzalez J."/>
            <person name="Henrissat B."/>
            <person name="Kuo A."/>
            <person name="Liang C."/>
            <person name="Lipzen A."/>
            <person name="Lutzoni F."/>
            <person name="Magnuson J."/>
            <person name="Mondo S."/>
            <person name="Nolan M."/>
            <person name="Ohm R."/>
            <person name="Pangilinan J."/>
            <person name="Park H.-J."/>
            <person name="Ramirez L."/>
            <person name="Alfaro M."/>
            <person name="Sun H."/>
            <person name="Tritt A."/>
            <person name="Yoshinaga Y."/>
            <person name="Zwiers L.-H."/>
            <person name="Turgeon B."/>
            <person name="Goodwin S."/>
            <person name="Spatafora J."/>
            <person name="Crous P."/>
            <person name="Grigoriev I."/>
        </authorList>
    </citation>
    <scope>NUCLEOTIDE SEQUENCE</scope>
    <source>
        <strain evidence="3">CBS 262.69</strain>
    </source>
</reference>
<protein>
    <submittedName>
        <fullName evidence="3">Uncharacterized protein</fullName>
    </submittedName>
</protein>
<feature type="transmembrane region" description="Helical" evidence="2">
    <location>
        <begin position="235"/>
        <end position="253"/>
    </location>
</feature>
<feature type="compositionally biased region" description="Low complexity" evidence="1">
    <location>
        <begin position="297"/>
        <end position="337"/>
    </location>
</feature>
<dbReference type="EMBL" id="ML996705">
    <property type="protein sequence ID" value="KAF2396939.1"/>
    <property type="molecule type" value="Genomic_DNA"/>
</dbReference>
<organism evidence="3 4">
    <name type="scientific">Trichodelitschia bisporula</name>
    <dbReference type="NCBI Taxonomy" id="703511"/>
    <lineage>
        <taxon>Eukaryota</taxon>
        <taxon>Fungi</taxon>
        <taxon>Dikarya</taxon>
        <taxon>Ascomycota</taxon>
        <taxon>Pezizomycotina</taxon>
        <taxon>Dothideomycetes</taxon>
        <taxon>Dothideomycetes incertae sedis</taxon>
        <taxon>Phaeotrichales</taxon>
        <taxon>Phaeotrichaceae</taxon>
        <taxon>Trichodelitschia</taxon>
    </lineage>
</organism>
<evidence type="ECO:0000313" key="3">
    <source>
        <dbReference type="EMBL" id="KAF2396939.1"/>
    </source>
</evidence>
<evidence type="ECO:0000256" key="1">
    <source>
        <dbReference type="SAM" id="MobiDB-lite"/>
    </source>
</evidence>
<proteinExistence type="predicted"/>
<feature type="region of interest" description="Disordered" evidence="1">
    <location>
        <begin position="288"/>
        <end position="337"/>
    </location>
</feature>
<dbReference type="AlphaFoldDB" id="A0A6G1HM65"/>
<keyword evidence="2" id="KW-0812">Transmembrane</keyword>
<keyword evidence="4" id="KW-1185">Reference proteome</keyword>
<dbReference type="Proteomes" id="UP000799640">
    <property type="component" value="Unassembled WGS sequence"/>
</dbReference>
<evidence type="ECO:0000256" key="2">
    <source>
        <dbReference type="SAM" id="Phobius"/>
    </source>
</evidence>
<accession>A0A6G1HM65</accession>
<evidence type="ECO:0000313" key="4">
    <source>
        <dbReference type="Proteomes" id="UP000799640"/>
    </source>
</evidence>
<sequence length="337" mass="37176">MLWRTSSSLYMASKAQASSSPSCSVIVHSPMRPAYVRAPHRDMHCRQHSICIAPPLFQSLLLLHSSLPHTPARDSAFHFADFVCLTGKAAHSALPVFNPDVHAHTPQLLHFQPSSRKTSHLPLHQPVPYLRISPSPLPHHAPIALLTHFAMCITLRRVLRALRPILRALAIYSPLLLLALDIYQAYRPGPATHYNHFPALLLTFTLLFSSTQLLLTESHNLPTYPSPWRWTTYTYWALVFTTSTITCVAYAISHRSDCASISFLTAYTAIHAWTFLTRYSAATRDAEHAPAPDVPVQTTTAARGAARLTQRGNASGRSPPRPASSIPACASSTSSAR</sequence>
<feature type="transmembrane region" description="Helical" evidence="2">
    <location>
        <begin position="165"/>
        <end position="185"/>
    </location>
</feature>
<keyword evidence="2" id="KW-0472">Membrane</keyword>